<protein>
    <submittedName>
        <fullName evidence="11">ATP-dependent helicase HepA</fullName>
        <ecNumber evidence="11">3.6.4.-</ecNumber>
    </submittedName>
</protein>
<dbReference type="Gene3D" id="2.30.30.930">
    <property type="match status" value="1"/>
</dbReference>
<feature type="domain" description="Helicase ATP-binding" evidence="9">
    <location>
        <begin position="158"/>
        <end position="330"/>
    </location>
</feature>
<keyword evidence="4" id="KW-0067">ATP-binding</keyword>
<dbReference type="SUPFAM" id="SSF52540">
    <property type="entry name" value="P-loop containing nucleoside triphosphate hydrolases"/>
    <property type="match status" value="2"/>
</dbReference>
<dbReference type="InterPro" id="IPR014001">
    <property type="entry name" value="Helicase_ATP-bd"/>
</dbReference>
<dbReference type="InterPro" id="IPR027417">
    <property type="entry name" value="P-loop_NTPase"/>
</dbReference>
<evidence type="ECO:0000256" key="2">
    <source>
        <dbReference type="ARBA" id="ARBA00022801"/>
    </source>
</evidence>
<sequence length="911" mass="101648">MESPTPGQRWTSQSEPELGLGIVTRIEGNFVDLRFPAAGETRRYARSGAPLRRASFQAGDKITLRDGAEFQIDSVSTADGTLVYHAGARAIPEEDLADTLALGGPQERLLSASVDDLQTYALRAEAVEWRCRMQASPVRGFIGGRVDPIPHQMSIAADVTGRLLPRVLLADEVGLGKTIEAGLILHRLHLTGRASRILVLVPDALPHQWFVELLRRFNLMFSLFDEERCAAIEAGDPEGNPFMDSQLVLCPLSLLSGSEKRAQQATEAAWDLLIVDEAHHLEWTVEAPGVAYQVVEAIARRVPGVLLLTATPQQLGAEGHFARLRLLDPDRYGDLQAFLAESTRYEQVAQVVDRILHGGGMNEEDHTLFASHSPRVQQHATQLAGGDESARQRLVADLLDEFGTGRVMFRNTRAVIQGFPPRQCHLNKLDVEADSTPEDIRIRWLAALLRDLGESKVLLICRTRKLAEDIHERLLREINVHAVLFHEGLTLMQRDRHAAAFADPEGARILICSEIGSEGRNFQFAQHLVLYDLPRDPELLEQRIGRLDRIGQKGTINIHVPYITGGEVEVLARWYHEGLDAFEHSLQGATQLLHSFAAEIEVLCAGYDSKKLTDCIRRSKKLRLEVRQKLERGHNRLLELNSCKPRLAARMIEHIRDIDAGLDFERFFIRLLDHLGMHVEEMTNRTWYIRPDNLITDALPALPEEGLTFSFDRERALSRDHEAFLTWDHPLVCAALDALLGSHAGNAGFAFWKASGGEGLVLQTCFIAECIAPPALHAARFMPATPLRVAVDHQGRDLSADAAFTRARLSPGDPTRTVENETVRHKLLPTMLGKAQQLAETQLKTLQQRAVTAMRKQLDEEISRLEDLQARNPHVRSEEITALRDQRDALAAAISASSLRLDAVRLVLRLK</sequence>
<dbReference type="Proteomes" id="UP000590740">
    <property type="component" value="Unassembled WGS sequence"/>
</dbReference>
<evidence type="ECO:0000256" key="5">
    <source>
        <dbReference type="ARBA" id="ARBA00023015"/>
    </source>
</evidence>
<dbReference type="Gene3D" id="3.40.50.10810">
    <property type="entry name" value="Tandem AAA-ATPase domain"/>
    <property type="match status" value="1"/>
</dbReference>
<dbReference type="InterPro" id="IPR023949">
    <property type="entry name" value="Helicase_RapA"/>
</dbReference>
<dbReference type="InterPro" id="IPR049730">
    <property type="entry name" value="SNF2/RAD54-like_C"/>
</dbReference>
<evidence type="ECO:0000256" key="6">
    <source>
        <dbReference type="ARBA" id="ARBA00023125"/>
    </source>
</evidence>
<keyword evidence="3 11" id="KW-0347">Helicase</keyword>
<name>A0A7W8DLU6_9BACT</name>
<dbReference type="GO" id="GO:0004386">
    <property type="term" value="F:helicase activity"/>
    <property type="evidence" value="ECO:0007669"/>
    <property type="project" value="UniProtKB-KW"/>
</dbReference>
<dbReference type="Gene3D" id="3.40.50.300">
    <property type="entry name" value="P-loop containing nucleotide triphosphate hydrolases"/>
    <property type="match status" value="1"/>
</dbReference>
<dbReference type="PANTHER" id="PTHR45766:SF6">
    <property type="entry name" value="SWI_SNF-RELATED MATRIX-ASSOCIATED ACTIN-DEPENDENT REGULATOR OF CHROMATIN SUBFAMILY A-LIKE PROTEIN 1"/>
    <property type="match status" value="1"/>
</dbReference>
<dbReference type="InterPro" id="IPR000330">
    <property type="entry name" value="SNF2_N"/>
</dbReference>
<dbReference type="EC" id="3.6.4.-" evidence="11"/>
<proteinExistence type="inferred from homology"/>
<dbReference type="GO" id="GO:0006355">
    <property type="term" value="P:regulation of DNA-templated transcription"/>
    <property type="evidence" value="ECO:0007669"/>
    <property type="project" value="InterPro"/>
</dbReference>
<evidence type="ECO:0000256" key="7">
    <source>
        <dbReference type="ARBA" id="ARBA00023159"/>
    </source>
</evidence>
<evidence type="ECO:0000256" key="4">
    <source>
        <dbReference type="ARBA" id="ARBA00022840"/>
    </source>
</evidence>
<dbReference type="GO" id="GO:0003677">
    <property type="term" value="F:DNA binding"/>
    <property type="evidence" value="ECO:0007669"/>
    <property type="project" value="UniProtKB-KW"/>
</dbReference>
<dbReference type="InterPro" id="IPR001650">
    <property type="entry name" value="Helicase_C-like"/>
</dbReference>
<dbReference type="InterPro" id="IPR057342">
    <property type="entry name" value="DEXDc_RapA"/>
</dbReference>
<dbReference type="EMBL" id="JACHIG010000009">
    <property type="protein sequence ID" value="MBB5034415.1"/>
    <property type="molecule type" value="Genomic_DNA"/>
</dbReference>
<dbReference type="PROSITE" id="PS51194">
    <property type="entry name" value="HELICASE_CTER"/>
    <property type="match status" value="1"/>
</dbReference>
<gene>
    <name evidence="11" type="ORF">HNQ65_004009</name>
</gene>
<dbReference type="RefSeq" id="WP_184342202.1">
    <property type="nucleotide sequence ID" value="NZ_JACHIG010000009.1"/>
</dbReference>
<dbReference type="InterPro" id="IPR022737">
    <property type="entry name" value="RapA_C"/>
</dbReference>
<dbReference type="PANTHER" id="PTHR45766">
    <property type="entry name" value="DNA ANNEALING HELICASE AND ENDONUCLEASE ZRANB3 FAMILY MEMBER"/>
    <property type="match status" value="1"/>
</dbReference>
<evidence type="ECO:0000259" key="9">
    <source>
        <dbReference type="PROSITE" id="PS51192"/>
    </source>
</evidence>
<dbReference type="InterPro" id="IPR040766">
    <property type="entry name" value="Tudor_2_RapA"/>
</dbReference>
<dbReference type="GO" id="GO:0005524">
    <property type="term" value="F:ATP binding"/>
    <property type="evidence" value="ECO:0007669"/>
    <property type="project" value="UniProtKB-KW"/>
</dbReference>
<dbReference type="Pfam" id="PF18337">
    <property type="entry name" value="Tudor_RapA"/>
    <property type="match status" value="1"/>
</dbReference>
<evidence type="ECO:0000256" key="1">
    <source>
        <dbReference type="ARBA" id="ARBA00022741"/>
    </source>
</evidence>
<keyword evidence="5" id="KW-0805">Transcription regulation</keyword>
<keyword evidence="2 11" id="KW-0378">Hydrolase</keyword>
<dbReference type="InterPro" id="IPR038718">
    <property type="entry name" value="SNF2-like_sf"/>
</dbReference>
<accession>A0A7W8DLU6</accession>
<evidence type="ECO:0000256" key="3">
    <source>
        <dbReference type="ARBA" id="ARBA00022806"/>
    </source>
</evidence>
<dbReference type="CDD" id="cd18793">
    <property type="entry name" value="SF2_C_SNF"/>
    <property type="match status" value="1"/>
</dbReference>
<comment type="caution">
    <text evidence="11">The sequence shown here is derived from an EMBL/GenBank/DDBJ whole genome shotgun (WGS) entry which is preliminary data.</text>
</comment>
<dbReference type="SMART" id="SM00490">
    <property type="entry name" value="HELICc"/>
    <property type="match status" value="1"/>
</dbReference>
<evidence type="ECO:0000313" key="11">
    <source>
        <dbReference type="EMBL" id="MBB5034415.1"/>
    </source>
</evidence>
<dbReference type="Pfam" id="PF18339">
    <property type="entry name" value="Tudor_1_RapA"/>
    <property type="match status" value="1"/>
</dbReference>
<keyword evidence="7" id="KW-0010">Activator</keyword>
<dbReference type="AlphaFoldDB" id="A0A7W8DLU6"/>
<dbReference type="Pfam" id="PF00271">
    <property type="entry name" value="Helicase_C"/>
    <property type="match status" value="1"/>
</dbReference>
<dbReference type="Pfam" id="PF12137">
    <property type="entry name" value="RapA_C"/>
    <property type="match status" value="1"/>
</dbReference>
<reference evidence="11 12" key="1">
    <citation type="submission" date="2020-08" db="EMBL/GenBank/DDBJ databases">
        <title>Genomic Encyclopedia of Type Strains, Phase IV (KMG-IV): sequencing the most valuable type-strain genomes for metagenomic binning, comparative biology and taxonomic classification.</title>
        <authorList>
            <person name="Goeker M."/>
        </authorList>
    </citation>
    <scope>NUCLEOTIDE SEQUENCE [LARGE SCALE GENOMIC DNA]</scope>
    <source>
        <strain evidence="11 12">DSM 12252</strain>
    </source>
</reference>
<dbReference type="SMART" id="SM00487">
    <property type="entry name" value="DEXDc"/>
    <property type="match status" value="1"/>
</dbReference>
<dbReference type="GO" id="GO:0016817">
    <property type="term" value="F:hydrolase activity, acting on acid anhydrides"/>
    <property type="evidence" value="ECO:0007669"/>
    <property type="project" value="InterPro"/>
</dbReference>
<dbReference type="Gene3D" id="3.30.360.80">
    <property type="match status" value="1"/>
</dbReference>
<organism evidence="11 12">
    <name type="scientific">Prosthecobacter vanneervenii</name>
    <dbReference type="NCBI Taxonomy" id="48466"/>
    <lineage>
        <taxon>Bacteria</taxon>
        <taxon>Pseudomonadati</taxon>
        <taxon>Verrucomicrobiota</taxon>
        <taxon>Verrucomicrobiia</taxon>
        <taxon>Verrucomicrobiales</taxon>
        <taxon>Verrucomicrobiaceae</taxon>
        <taxon>Prosthecobacter</taxon>
    </lineage>
</organism>
<dbReference type="CDD" id="cd18011">
    <property type="entry name" value="DEXDc_RapA"/>
    <property type="match status" value="1"/>
</dbReference>
<evidence type="ECO:0000256" key="8">
    <source>
        <dbReference type="ARBA" id="ARBA00023163"/>
    </source>
</evidence>
<dbReference type="Pfam" id="PF00176">
    <property type="entry name" value="SNF2-rel_dom"/>
    <property type="match status" value="1"/>
</dbReference>
<dbReference type="PROSITE" id="PS51192">
    <property type="entry name" value="HELICASE_ATP_BIND_1"/>
    <property type="match status" value="1"/>
</dbReference>
<keyword evidence="8" id="KW-0804">Transcription</keyword>
<evidence type="ECO:0000259" key="10">
    <source>
        <dbReference type="PROSITE" id="PS51194"/>
    </source>
</evidence>
<dbReference type="Gene3D" id="6.10.140.1500">
    <property type="match status" value="1"/>
</dbReference>
<dbReference type="Gene3D" id="2.30.30.140">
    <property type="match status" value="1"/>
</dbReference>
<keyword evidence="1" id="KW-0547">Nucleotide-binding</keyword>
<keyword evidence="12" id="KW-1185">Reference proteome</keyword>
<evidence type="ECO:0000313" key="12">
    <source>
        <dbReference type="Proteomes" id="UP000590740"/>
    </source>
</evidence>
<dbReference type="HAMAP" id="MF_01821">
    <property type="entry name" value="Helicase_RapA"/>
    <property type="match status" value="1"/>
</dbReference>
<dbReference type="InterPro" id="IPR040765">
    <property type="entry name" value="Tudor_1_RapA"/>
</dbReference>
<keyword evidence="6" id="KW-0238">DNA-binding</keyword>
<feature type="domain" description="Helicase C-terminal" evidence="10">
    <location>
        <begin position="444"/>
        <end position="594"/>
    </location>
</feature>